<dbReference type="Proteomes" id="UP000028826">
    <property type="component" value="Unassembled WGS sequence"/>
</dbReference>
<keyword evidence="3" id="KW-1185">Reference proteome</keyword>
<evidence type="ECO:0000313" key="3">
    <source>
        <dbReference type="Proteomes" id="UP000028826"/>
    </source>
</evidence>
<protein>
    <submittedName>
        <fullName evidence="2">Uncharacterized protein</fullName>
    </submittedName>
</protein>
<dbReference type="EMBL" id="JGYG01000027">
    <property type="protein sequence ID" value="KFI25345.1"/>
    <property type="molecule type" value="Genomic_DNA"/>
</dbReference>
<feature type="region of interest" description="Disordered" evidence="1">
    <location>
        <begin position="1"/>
        <end position="36"/>
    </location>
</feature>
<accession>A0A086XTJ5</accession>
<gene>
    <name evidence="2" type="ORF">CN97_08465</name>
</gene>
<comment type="caution">
    <text evidence="2">The sequence shown here is derived from an EMBL/GenBank/DDBJ whole genome shotgun (WGS) entry which is preliminary data.</text>
</comment>
<dbReference type="STRING" id="195105.CN97_08465"/>
<proteinExistence type="predicted"/>
<evidence type="ECO:0000313" key="2">
    <source>
        <dbReference type="EMBL" id="KFI25345.1"/>
    </source>
</evidence>
<reference evidence="2 3" key="1">
    <citation type="submission" date="2014-03" db="EMBL/GenBank/DDBJ databases">
        <title>Genome of Haematobacter massiliensis CCUG 47968.</title>
        <authorList>
            <person name="Wang D."/>
            <person name="Wang G."/>
        </authorList>
    </citation>
    <scope>NUCLEOTIDE SEQUENCE [LARGE SCALE GENOMIC DNA]</scope>
    <source>
        <strain evidence="2 3">CCUG 47968</strain>
    </source>
</reference>
<organism evidence="2 3">
    <name type="scientific">Haematobacter massiliensis</name>
    <dbReference type="NCBI Taxonomy" id="195105"/>
    <lineage>
        <taxon>Bacteria</taxon>
        <taxon>Pseudomonadati</taxon>
        <taxon>Pseudomonadota</taxon>
        <taxon>Alphaproteobacteria</taxon>
        <taxon>Rhodobacterales</taxon>
        <taxon>Paracoccaceae</taxon>
        <taxon>Haematobacter</taxon>
    </lineage>
</organism>
<dbReference type="AlphaFoldDB" id="A0A086XTJ5"/>
<name>A0A086XTJ5_9RHOB</name>
<sequence>MSGRPDGGAAALPHDSAGRRFANRIGREASGGNTIRRRQAVIVRAGRQGRQPCLLFAKSAASPYQGASRTRSIELMAHQDHGGDQMEKQGTFIMSSIFPPALP</sequence>
<evidence type="ECO:0000256" key="1">
    <source>
        <dbReference type="SAM" id="MobiDB-lite"/>
    </source>
</evidence>